<dbReference type="SMART" id="SM00530">
    <property type="entry name" value="HTH_XRE"/>
    <property type="match status" value="1"/>
</dbReference>
<proteinExistence type="predicted"/>
<dbReference type="EMBL" id="AODL01000006">
    <property type="protein sequence ID" value="EUJ45931.1"/>
    <property type="molecule type" value="Genomic_DNA"/>
</dbReference>
<evidence type="ECO:0000313" key="3">
    <source>
        <dbReference type="Proteomes" id="UP000019248"/>
    </source>
</evidence>
<evidence type="ECO:0000259" key="1">
    <source>
        <dbReference type="PROSITE" id="PS50943"/>
    </source>
</evidence>
<sequence length="63" mass="7378">MNFGETIKKIRTDKNLTQTQLSEGILARNHLSQVENNNYVPAYDKFFSLLDRLNVTFEEFLLV</sequence>
<dbReference type="InterPro" id="IPR011990">
    <property type="entry name" value="TPR-like_helical_dom_sf"/>
</dbReference>
<dbReference type="AlphaFoldDB" id="W7DEM1"/>
<dbReference type="InterPro" id="IPR001387">
    <property type="entry name" value="Cro/C1-type_HTH"/>
</dbReference>
<dbReference type="OrthoDB" id="9812495at2"/>
<dbReference type="InterPro" id="IPR053163">
    <property type="entry name" value="HTH-type_regulator_Rgg"/>
</dbReference>
<dbReference type="RefSeq" id="WP_036099754.1">
    <property type="nucleotide sequence ID" value="NZ_AODL01000006.1"/>
</dbReference>
<dbReference type="SUPFAM" id="SSF47413">
    <property type="entry name" value="lambda repressor-like DNA-binding domains"/>
    <property type="match status" value="1"/>
</dbReference>
<keyword evidence="3" id="KW-1185">Reference proteome</keyword>
<reference evidence="2 3" key="1">
    <citation type="journal article" date="2014" name="Int. J. Syst. Evol. Microbiol.">
        <title>Listeria floridensis sp. nov., Listeria aquatica sp. nov., Listeria cornellensis sp. nov., Listeria riparia sp. nov. and Listeria grandensis sp. nov., from agricultural and natural environments.</title>
        <authorList>
            <person name="den Bakker H.C."/>
            <person name="Warchocki S."/>
            <person name="Wright E.M."/>
            <person name="Allred A.F."/>
            <person name="Ahlstrom C."/>
            <person name="Manuel C.S."/>
            <person name="Stasiewicz M.J."/>
            <person name="Burrell A."/>
            <person name="Roof S."/>
            <person name="Strawn L."/>
            <person name="Fortes E.D."/>
            <person name="Nightingale K.K."/>
            <person name="Kephart D."/>
            <person name="Wiedmann M."/>
        </authorList>
    </citation>
    <scope>NUCLEOTIDE SEQUENCE [LARGE SCALE GENOMIC DNA]</scope>
    <source>
        <strain evidence="2 3">FSL S10-1204</strain>
    </source>
</reference>
<dbReference type="Pfam" id="PF01381">
    <property type="entry name" value="HTH_3"/>
    <property type="match status" value="1"/>
</dbReference>
<evidence type="ECO:0000313" key="2">
    <source>
        <dbReference type="EMBL" id="EUJ45931.1"/>
    </source>
</evidence>
<dbReference type="PROSITE" id="PS50943">
    <property type="entry name" value="HTH_CROC1"/>
    <property type="match status" value="1"/>
</dbReference>
<dbReference type="GO" id="GO:0003677">
    <property type="term" value="F:DNA binding"/>
    <property type="evidence" value="ECO:0007669"/>
    <property type="project" value="InterPro"/>
</dbReference>
<name>W7DEM1_9LIST</name>
<dbReference type="InterPro" id="IPR010982">
    <property type="entry name" value="Lambda_DNA-bd_dom_sf"/>
</dbReference>
<feature type="domain" description="HTH cro/C1-type" evidence="1">
    <location>
        <begin position="7"/>
        <end position="60"/>
    </location>
</feature>
<dbReference type="Proteomes" id="UP000019248">
    <property type="component" value="Unassembled WGS sequence"/>
</dbReference>
<accession>W7DEM1</accession>
<dbReference type="PANTHER" id="PTHR37038">
    <property type="entry name" value="TRANSCRIPTIONAL REGULATOR-RELATED"/>
    <property type="match status" value="1"/>
</dbReference>
<dbReference type="CDD" id="cd00093">
    <property type="entry name" value="HTH_XRE"/>
    <property type="match status" value="1"/>
</dbReference>
<protein>
    <submittedName>
        <fullName evidence="2">Transcriptional regulator</fullName>
    </submittedName>
</protein>
<comment type="caution">
    <text evidence="2">The sequence shown here is derived from an EMBL/GenBank/DDBJ whole genome shotgun (WGS) entry which is preliminary data.</text>
</comment>
<gene>
    <name evidence="2" type="ORF">PRIP_04753</name>
</gene>
<organism evidence="2 3">
    <name type="scientific">Listeria riparia FSL S10-1204</name>
    <dbReference type="NCBI Taxonomy" id="1265816"/>
    <lineage>
        <taxon>Bacteria</taxon>
        <taxon>Bacillati</taxon>
        <taxon>Bacillota</taxon>
        <taxon>Bacilli</taxon>
        <taxon>Bacillales</taxon>
        <taxon>Listeriaceae</taxon>
        <taxon>Listeria</taxon>
    </lineage>
</organism>
<dbReference type="Gene3D" id="1.25.40.10">
    <property type="entry name" value="Tetratricopeptide repeat domain"/>
    <property type="match status" value="1"/>
</dbReference>